<comment type="caution">
    <text evidence="3">The sequence shown here is derived from an EMBL/GenBank/DDBJ whole genome shotgun (WGS) entry which is preliminary data.</text>
</comment>
<feature type="domain" description="PH" evidence="2">
    <location>
        <begin position="793"/>
        <end position="930"/>
    </location>
</feature>
<name>A0AAV0VA16_9STRA</name>
<evidence type="ECO:0000313" key="4">
    <source>
        <dbReference type="Proteomes" id="UP001162029"/>
    </source>
</evidence>
<proteinExistence type="predicted"/>
<dbReference type="InterPro" id="IPR001849">
    <property type="entry name" value="PH_domain"/>
</dbReference>
<evidence type="ECO:0000256" key="1">
    <source>
        <dbReference type="SAM" id="MobiDB-lite"/>
    </source>
</evidence>
<dbReference type="AlphaFoldDB" id="A0AAV0VA16"/>
<gene>
    <name evidence="3" type="ORF">PDE001_LOCUS11047</name>
</gene>
<feature type="compositionally biased region" description="Basic and acidic residues" evidence="1">
    <location>
        <begin position="1"/>
        <end position="10"/>
    </location>
</feature>
<sequence length="1090" mass="122138">MKWYGDPKQDEMEDSGNMTDKEIETVTEQETIRRQPNGQLTGQTVSSTRSNTNTLMDFWSNASARKTARVQRLRASMRFESSGSSVSDFNGSGDEDIELLENPSSRGYLLRLEDLTAKEWKRIFGGLFRFLWPQSKSDGAEKAEDSDDEVEVDNVLVANMCKITKNFVIFPGVLRLICDENEADEKECLLSRLAAHVYNPEIASMLHGLIHLSNRRGFEYFRIIRCLVQLMVEQLPTRLVRSLSSVSSTSTVSSTSSFSPRSSVGGALTIPSSSFFSSKTALLSPLLFTSNTASIVHSRINGCAELLSKILKDEFPNTFRYYIQTKLQLASFESVEPYKRELFPPRMAPSDPVLHHKLKYAVLAALMEDSTVLARLAELGMAELRFLDAHHMNGACIPSVLVIDVLRQAIEFSMHNSEQLKALVAPIHLVLDTICASINYHQHLSTISELAARDRFSDSDSDNDETEDEEDFALLAYISGKDNPSMSSKRDASFARSTLFMGITPLAISYSPRSGRIIVNHRPLASTLLVMHVVELLDVVILMSNDRIDSRLTRLDISTSLMKIFEKFPAASILHCRLVKLYLNLLNRPSTNGRVNNPLLRSIFRSPDSILEFILRKLDTNTSAHIYDAHLAIIGVKIAKICSSPTLQQELIRQFCNSVKGWNDFASSLVATHSQQMDVLNDSLLGLQVAAGGTRNGDLKKGNTSEEDDIRTGFLLARPSSSASEYLSRELEPFRRLPMEKEGFGSSQNLARGNEAVHPNDMFLSRSRSKFPEPILDILQSTESTSFDVEEDDFFVSGYAYQKRSKWVKVYLKFDKSTCQLILQDASIATSRSPSKGTSKTSFPLKASFFQQFLMAHKQAWTSRPKTLVVCNARRWIVFHRGVKKQNSGAFGFQIEAFDGHREEDETLTFVTRSDASRTRWFESMQSAVTRTWTCNSFSDIDEAANTTLVGSVAKNCSGPYLVVPDVNLLGPMTSASFFLKSEVPEEMPFWGTYYGNQGIIKYASLFNQCLDVVFVKEKNIEAIGYSVIIEFDATFRRLENNALCIDLKPPSVVTCTCTDTYLISCNLIIGLTRTIADSEKLLQLLCDDE</sequence>
<dbReference type="EMBL" id="CANTFM010002347">
    <property type="protein sequence ID" value="CAI5746026.1"/>
    <property type="molecule type" value="Genomic_DNA"/>
</dbReference>
<accession>A0AAV0VA16</accession>
<keyword evidence="4" id="KW-1185">Reference proteome</keyword>
<protein>
    <recommendedName>
        <fullName evidence="2">PH domain-containing protein</fullName>
    </recommendedName>
</protein>
<organism evidence="3 4">
    <name type="scientific">Peronospora destructor</name>
    <dbReference type="NCBI Taxonomy" id="86335"/>
    <lineage>
        <taxon>Eukaryota</taxon>
        <taxon>Sar</taxon>
        <taxon>Stramenopiles</taxon>
        <taxon>Oomycota</taxon>
        <taxon>Peronosporomycetes</taxon>
        <taxon>Peronosporales</taxon>
        <taxon>Peronosporaceae</taxon>
        <taxon>Peronospora</taxon>
    </lineage>
</organism>
<evidence type="ECO:0000313" key="3">
    <source>
        <dbReference type="EMBL" id="CAI5746026.1"/>
    </source>
</evidence>
<feature type="region of interest" description="Disordered" evidence="1">
    <location>
        <begin position="1"/>
        <end position="29"/>
    </location>
</feature>
<dbReference type="PROSITE" id="PS50003">
    <property type="entry name" value="PH_DOMAIN"/>
    <property type="match status" value="1"/>
</dbReference>
<evidence type="ECO:0000259" key="2">
    <source>
        <dbReference type="PROSITE" id="PS50003"/>
    </source>
</evidence>
<dbReference type="Proteomes" id="UP001162029">
    <property type="component" value="Unassembled WGS sequence"/>
</dbReference>
<reference evidence="3" key="1">
    <citation type="submission" date="2022-12" db="EMBL/GenBank/DDBJ databases">
        <authorList>
            <person name="Webb A."/>
        </authorList>
    </citation>
    <scope>NUCLEOTIDE SEQUENCE</scope>
    <source>
        <strain evidence="3">Pd1</strain>
    </source>
</reference>